<feature type="coiled-coil region" evidence="1">
    <location>
        <begin position="69"/>
        <end position="131"/>
    </location>
</feature>
<dbReference type="Proteomes" id="UP001066276">
    <property type="component" value="Chromosome 1_2"/>
</dbReference>
<protein>
    <submittedName>
        <fullName evidence="3">Uncharacterized protein</fullName>
    </submittedName>
</protein>
<accession>A0AAV7W4C5</accession>
<keyword evidence="4" id="KW-1185">Reference proteome</keyword>
<dbReference type="EMBL" id="JANPWB010000002">
    <property type="protein sequence ID" value="KAJ1208818.1"/>
    <property type="molecule type" value="Genomic_DNA"/>
</dbReference>
<feature type="compositionally biased region" description="Polar residues" evidence="2">
    <location>
        <begin position="1"/>
        <end position="10"/>
    </location>
</feature>
<gene>
    <name evidence="3" type="ORF">NDU88_004201</name>
</gene>
<sequence>MSLESVQAMRSSFGMALERANTNSDDDDGTKDFRTSDESCGGDATANIGRTEGDEISQEDTHKKKDEQLSQIKANIQLLTSRVAEVEQRVCDLDDSKHFLQCAITKLPFELTELQMKLDEVENRYRRCNLRFMGIPDVRK</sequence>
<evidence type="ECO:0000313" key="4">
    <source>
        <dbReference type="Proteomes" id="UP001066276"/>
    </source>
</evidence>
<comment type="caution">
    <text evidence="3">The sequence shown here is derived from an EMBL/GenBank/DDBJ whole genome shotgun (WGS) entry which is preliminary data.</text>
</comment>
<name>A0AAV7W4C5_PLEWA</name>
<proteinExistence type="predicted"/>
<feature type="compositionally biased region" description="Basic and acidic residues" evidence="2">
    <location>
        <begin position="59"/>
        <end position="68"/>
    </location>
</feature>
<evidence type="ECO:0000256" key="1">
    <source>
        <dbReference type="SAM" id="Coils"/>
    </source>
</evidence>
<feature type="region of interest" description="Disordered" evidence="2">
    <location>
        <begin position="1"/>
        <end position="68"/>
    </location>
</feature>
<dbReference type="InterPro" id="IPR004244">
    <property type="entry name" value="Transposase_22"/>
</dbReference>
<reference evidence="3" key="1">
    <citation type="journal article" date="2022" name="bioRxiv">
        <title>Sequencing and chromosome-scale assembly of the giantPleurodeles waltlgenome.</title>
        <authorList>
            <person name="Brown T."/>
            <person name="Elewa A."/>
            <person name="Iarovenko S."/>
            <person name="Subramanian E."/>
            <person name="Araus A.J."/>
            <person name="Petzold A."/>
            <person name="Susuki M."/>
            <person name="Suzuki K.-i.T."/>
            <person name="Hayashi T."/>
            <person name="Toyoda A."/>
            <person name="Oliveira C."/>
            <person name="Osipova E."/>
            <person name="Leigh N.D."/>
            <person name="Simon A."/>
            <person name="Yun M.H."/>
        </authorList>
    </citation>
    <scope>NUCLEOTIDE SEQUENCE</scope>
    <source>
        <strain evidence="3">20211129_DDA</strain>
        <tissue evidence="3">Liver</tissue>
    </source>
</reference>
<dbReference type="PANTHER" id="PTHR11505">
    <property type="entry name" value="L1 TRANSPOSABLE ELEMENT-RELATED"/>
    <property type="match status" value="1"/>
</dbReference>
<evidence type="ECO:0000313" key="3">
    <source>
        <dbReference type="EMBL" id="KAJ1208818.1"/>
    </source>
</evidence>
<organism evidence="3 4">
    <name type="scientific">Pleurodeles waltl</name>
    <name type="common">Iberian ribbed newt</name>
    <dbReference type="NCBI Taxonomy" id="8319"/>
    <lineage>
        <taxon>Eukaryota</taxon>
        <taxon>Metazoa</taxon>
        <taxon>Chordata</taxon>
        <taxon>Craniata</taxon>
        <taxon>Vertebrata</taxon>
        <taxon>Euteleostomi</taxon>
        <taxon>Amphibia</taxon>
        <taxon>Batrachia</taxon>
        <taxon>Caudata</taxon>
        <taxon>Salamandroidea</taxon>
        <taxon>Salamandridae</taxon>
        <taxon>Pleurodelinae</taxon>
        <taxon>Pleurodeles</taxon>
    </lineage>
</organism>
<keyword evidence="1" id="KW-0175">Coiled coil</keyword>
<evidence type="ECO:0000256" key="2">
    <source>
        <dbReference type="SAM" id="MobiDB-lite"/>
    </source>
</evidence>
<dbReference type="AlphaFoldDB" id="A0AAV7W4C5"/>